<dbReference type="InterPro" id="IPR036220">
    <property type="entry name" value="UDP-Glc/GDP-Man_DH_C_sf"/>
</dbReference>
<dbReference type="SUPFAM" id="SSF51735">
    <property type="entry name" value="NAD(P)-binding Rossmann-fold domains"/>
    <property type="match status" value="1"/>
</dbReference>
<feature type="binding site" evidence="10">
    <location>
        <position position="274"/>
    </location>
    <ligand>
        <name>NAD(+)</name>
        <dbReference type="ChEBI" id="CHEBI:57540"/>
    </ligand>
</feature>
<comment type="catalytic activity">
    <reaction evidence="6 7">
        <text>UDP-alpha-D-glucose + 2 NAD(+) + H2O = UDP-alpha-D-glucuronate + 2 NADH + 3 H(+)</text>
        <dbReference type="Rhea" id="RHEA:23596"/>
        <dbReference type="ChEBI" id="CHEBI:15377"/>
        <dbReference type="ChEBI" id="CHEBI:15378"/>
        <dbReference type="ChEBI" id="CHEBI:57540"/>
        <dbReference type="ChEBI" id="CHEBI:57945"/>
        <dbReference type="ChEBI" id="CHEBI:58052"/>
        <dbReference type="ChEBI" id="CHEBI:58885"/>
        <dbReference type="EC" id="1.1.1.22"/>
    </reaction>
</comment>
<accession>A0AAI9AJ46</accession>
<feature type="binding site" evidence="10">
    <location>
        <position position="124"/>
    </location>
    <ligand>
        <name>NAD(+)</name>
        <dbReference type="ChEBI" id="CHEBI:57540"/>
    </ligand>
</feature>
<feature type="binding site" evidence="10">
    <location>
        <position position="35"/>
    </location>
    <ligand>
        <name>NAD(+)</name>
        <dbReference type="ChEBI" id="CHEBI:57540"/>
    </ligand>
</feature>
<feature type="binding site" evidence="9">
    <location>
        <begin position="158"/>
        <end position="161"/>
    </location>
    <ligand>
        <name>substrate</name>
    </ligand>
</feature>
<evidence type="ECO:0000259" key="11">
    <source>
        <dbReference type="SMART" id="SM00984"/>
    </source>
</evidence>
<feature type="binding site" evidence="10">
    <location>
        <position position="30"/>
    </location>
    <ligand>
        <name>NAD(+)</name>
        <dbReference type="ChEBI" id="CHEBI:57540"/>
    </ligand>
</feature>
<protein>
    <recommendedName>
        <fullName evidence="3 7">UDP-glucose 6-dehydrogenase</fullName>
        <ecNumber evidence="3 7">1.1.1.22</ecNumber>
    </recommendedName>
</protein>
<dbReference type="GO" id="GO:0051287">
    <property type="term" value="F:NAD binding"/>
    <property type="evidence" value="ECO:0007669"/>
    <property type="project" value="InterPro"/>
</dbReference>
<evidence type="ECO:0000256" key="3">
    <source>
        <dbReference type="ARBA" id="ARBA00012954"/>
    </source>
</evidence>
<dbReference type="PIRSF" id="PIRSF000124">
    <property type="entry name" value="UDPglc_GDPman_dh"/>
    <property type="match status" value="1"/>
</dbReference>
<dbReference type="AlphaFoldDB" id="A0AAI9AJ46"/>
<dbReference type="InterPro" id="IPR014027">
    <property type="entry name" value="UDP-Glc/GDP-Man_DH_C"/>
</dbReference>
<dbReference type="Proteomes" id="UP000003288">
    <property type="component" value="Unassembled WGS sequence"/>
</dbReference>
<reference evidence="12 13" key="1">
    <citation type="journal article" date="2011" name="Stand. Genomic Sci.">
        <title>Draft genome sequence of Caminibacter mediatlanticus strain TB-2, an epsilonproteobacterium isolated from a deep-sea hydrothermal vent.</title>
        <authorList>
            <person name="Giovannelli D."/>
            <person name="Ferriera S."/>
            <person name="Johnson J."/>
            <person name="Kravitz S."/>
            <person name="Perez-Rodriguez I."/>
            <person name="Ricci J."/>
            <person name="O'Brien C."/>
            <person name="Voordeckers J.W."/>
            <person name="Bini E."/>
            <person name="Vetriani C."/>
        </authorList>
    </citation>
    <scope>NUCLEOTIDE SEQUENCE [LARGE SCALE GENOMIC DNA]</scope>
    <source>
        <strain evidence="12 13">TB-2</strain>
    </source>
</reference>
<feature type="binding site" evidence="10">
    <location>
        <position position="161"/>
    </location>
    <ligand>
        <name>NAD(+)</name>
        <dbReference type="ChEBI" id="CHEBI:57540"/>
    </ligand>
</feature>
<sequence>MNISVIGLGYVGAVCSACFANEGHNVIGVDVDKTKVDLINQGKSPIVEKDLDKLIEKNVKEGRLKATTNLKDAIKNSNITFIAVGTPSRENGSIDLRYIKEASKQIGEVLKEKDSFHIVVMRSTVLPGTGEDVVIPIIEKYSNKKINKDFGYASNPEFLRESTAIYDFYHPPKTVIGASNDKTAEILENLYSFIYINEAPLFKVKIKEAEMVKYADNSWHATKVTFANEIGLICSKLEIDSHKVMDIFCSDRKLNISTYYLKPGFAFGGSCLPKDVKAITHKAKELDENTPLLNSLMLSNEYQIKRVYNYFIKPLKKKKIGVLGISFKAGTDDLRESPMLELTEMLIGKGYFVLIYDENVLKAKKDGAAKEYIENELHHIDKRLKNELDEVISHSDVILIGNNNNKFKGLEEKYKDKIFIDIAAIGDKVKDENYIRIV</sequence>
<dbReference type="Pfam" id="PF03720">
    <property type="entry name" value="UDPG_MGDP_dh_C"/>
    <property type="match status" value="1"/>
</dbReference>
<feature type="binding site" evidence="9">
    <location>
        <position position="268"/>
    </location>
    <ligand>
        <name>substrate</name>
    </ligand>
</feature>
<dbReference type="PIRSF" id="PIRSF500134">
    <property type="entry name" value="UDPglc_DH_bac"/>
    <property type="match status" value="1"/>
</dbReference>
<dbReference type="PANTHER" id="PTHR43750">
    <property type="entry name" value="UDP-GLUCOSE 6-DEHYDROGENASE TUAD"/>
    <property type="match status" value="1"/>
</dbReference>
<name>A0AAI9AJ46_9BACT</name>
<dbReference type="Gene3D" id="3.40.50.720">
    <property type="entry name" value="NAD(P)-binding Rossmann-like Domain"/>
    <property type="match status" value="2"/>
</dbReference>
<feature type="binding site" evidence="9">
    <location>
        <position position="328"/>
    </location>
    <ligand>
        <name>substrate</name>
    </ligand>
</feature>
<feature type="active site" description="Nucleophile" evidence="8">
    <location>
        <position position="271"/>
    </location>
</feature>
<feature type="binding site" evidence="10">
    <location>
        <position position="86"/>
    </location>
    <ligand>
        <name>NAD(+)</name>
        <dbReference type="ChEBI" id="CHEBI:57540"/>
    </ligand>
</feature>
<dbReference type="PANTHER" id="PTHR43750:SF1">
    <property type="entry name" value="GDP-MANNOSE 6-DEHYDROGENASE"/>
    <property type="match status" value="1"/>
</dbReference>
<evidence type="ECO:0000256" key="9">
    <source>
        <dbReference type="PIRSR" id="PIRSR500134-2"/>
    </source>
</evidence>
<comment type="caution">
    <text evidence="12">The sequence shown here is derived from an EMBL/GenBank/DDBJ whole genome shotgun (WGS) entry which is preliminary data.</text>
</comment>
<feature type="binding site" evidence="9">
    <location>
        <position position="213"/>
    </location>
    <ligand>
        <name>substrate</name>
    </ligand>
</feature>
<evidence type="ECO:0000313" key="13">
    <source>
        <dbReference type="Proteomes" id="UP000003288"/>
    </source>
</evidence>
<gene>
    <name evidence="12" type="ORF">CMTB2_03738</name>
</gene>
<evidence type="ECO:0000256" key="8">
    <source>
        <dbReference type="PIRSR" id="PIRSR500134-1"/>
    </source>
</evidence>
<comment type="similarity">
    <text evidence="2 7">Belongs to the UDP-glucose/GDP-mannose dehydrogenase family.</text>
</comment>
<dbReference type="EMBL" id="ABCJ01000001">
    <property type="protein sequence ID" value="EDM24597.1"/>
    <property type="molecule type" value="Genomic_DNA"/>
</dbReference>
<evidence type="ECO:0000256" key="7">
    <source>
        <dbReference type="PIRNR" id="PIRNR000124"/>
    </source>
</evidence>
<dbReference type="InterPro" id="IPR017476">
    <property type="entry name" value="UDP-Glc/GDP-Man"/>
</dbReference>
<dbReference type="SUPFAM" id="SSF52413">
    <property type="entry name" value="UDP-glucose/GDP-mannose dehydrogenase C-terminal domain"/>
    <property type="match status" value="1"/>
</dbReference>
<dbReference type="NCBIfam" id="TIGR03026">
    <property type="entry name" value="NDP-sugDHase"/>
    <property type="match status" value="1"/>
</dbReference>
<evidence type="ECO:0000256" key="2">
    <source>
        <dbReference type="ARBA" id="ARBA00006601"/>
    </source>
</evidence>
<proteinExistence type="inferred from homology"/>
<dbReference type="GO" id="GO:0003979">
    <property type="term" value="F:UDP-glucose 6-dehydrogenase activity"/>
    <property type="evidence" value="ECO:0007669"/>
    <property type="project" value="UniProtKB-EC"/>
</dbReference>
<keyword evidence="5 7" id="KW-0520">NAD</keyword>
<evidence type="ECO:0000256" key="4">
    <source>
        <dbReference type="ARBA" id="ARBA00023002"/>
    </source>
</evidence>
<dbReference type="InterPro" id="IPR008927">
    <property type="entry name" value="6-PGluconate_DH-like_C_sf"/>
</dbReference>
<dbReference type="Pfam" id="PF00984">
    <property type="entry name" value="UDPG_MGDP_dh"/>
    <property type="match status" value="1"/>
</dbReference>
<organism evidence="12 13">
    <name type="scientific">Caminibacter mediatlanticus TB-2</name>
    <dbReference type="NCBI Taxonomy" id="391592"/>
    <lineage>
        <taxon>Bacteria</taxon>
        <taxon>Pseudomonadati</taxon>
        <taxon>Campylobacterota</taxon>
        <taxon>Epsilonproteobacteria</taxon>
        <taxon>Nautiliales</taxon>
        <taxon>Nautiliaceae</taxon>
        <taxon>Caminibacter</taxon>
    </lineage>
</organism>
<comment type="pathway">
    <text evidence="1">Nucleotide-sugar biosynthesis; UDP-alpha-D-glucuronate biosynthesis; UDP-alpha-D-glucuronate from UDP-alpha-D-glucose: step 1/1.</text>
</comment>
<evidence type="ECO:0000256" key="5">
    <source>
        <dbReference type="ARBA" id="ARBA00023027"/>
    </source>
</evidence>
<evidence type="ECO:0000313" key="12">
    <source>
        <dbReference type="EMBL" id="EDM24597.1"/>
    </source>
</evidence>
<dbReference type="InterPro" id="IPR014026">
    <property type="entry name" value="UDP-Glc/GDP-Man_DH_dimer"/>
</dbReference>
<dbReference type="RefSeq" id="WP_007473670.1">
    <property type="nucleotide sequence ID" value="NZ_ABCJ01000001.1"/>
</dbReference>
<feature type="binding site" evidence="9">
    <location>
        <begin position="260"/>
        <end position="264"/>
    </location>
    <ligand>
        <name>substrate</name>
    </ligand>
</feature>
<evidence type="ECO:0000256" key="1">
    <source>
        <dbReference type="ARBA" id="ARBA00004701"/>
    </source>
</evidence>
<keyword evidence="4 7" id="KW-0560">Oxidoreductase</keyword>
<evidence type="ECO:0000256" key="10">
    <source>
        <dbReference type="PIRSR" id="PIRSR500134-3"/>
    </source>
</evidence>
<evidence type="ECO:0000256" key="6">
    <source>
        <dbReference type="ARBA" id="ARBA00047473"/>
    </source>
</evidence>
<dbReference type="EC" id="1.1.1.22" evidence="3 7"/>
<dbReference type="SUPFAM" id="SSF48179">
    <property type="entry name" value="6-phosphogluconate dehydrogenase C-terminal domain-like"/>
    <property type="match status" value="1"/>
</dbReference>
<feature type="domain" description="UDP-glucose/GDP-mannose dehydrogenase C-terminal" evidence="11">
    <location>
        <begin position="321"/>
        <end position="428"/>
    </location>
</feature>
<feature type="binding site" evidence="10">
    <location>
        <position position="335"/>
    </location>
    <ligand>
        <name>NAD(+)</name>
        <dbReference type="ChEBI" id="CHEBI:57540"/>
    </ligand>
</feature>
<dbReference type="GO" id="GO:0000271">
    <property type="term" value="P:polysaccharide biosynthetic process"/>
    <property type="evidence" value="ECO:0007669"/>
    <property type="project" value="InterPro"/>
</dbReference>
<dbReference type="SMART" id="SM00984">
    <property type="entry name" value="UDPG_MGDP_dh_C"/>
    <property type="match status" value="1"/>
</dbReference>
<dbReference type="Gene3D" id="1.20.5.170">
    <property type="match status" value="1"/>
</dbReference>
<dbReference type="InterPro" id="IPR001732">
    <property type="entry name" value="UDP-Glc/GDP-Man_DH_N"/>
</dbReference>
<dbReference type="InterPro" id="IPR028357">
    <property type="entry name" value="UDPglc_DH_bac"/>
</dbReference>
<dbReference type="InterPro" id="IPR036291">
    <property type="entry name" value="NAD(P)-bd_dom_sf"/>
</dbReference>
<dbReference type="Pfam" id="PF03721">
    <property type="entry name" value="UDPG_MGDP_dh_N"/>
    <property type="match status" value="1"/>
</dbReference>